<dbReference type="Proteomes" id="UP000310477">
    <property type="component" value="Unassembled WGS sequence"/>
</dbReference>
<dbReference type="EMBL" id="SWBO01000003">
    <property type="protein sequence ID" value="TKC01740.1"/>
    <property type="molecule type" value="Genomic_DNA"/>
</dbReference>
<evidence type="ECO:0000313" key="1">
    <source>
        <dbReference type="EMBL" id="TKC01740.1"/>
    </source>
</evidence>
<dbReference type="InterPro" id="IPR053851">
    <property type="entry name" value="DUF6929"/>
</dbReference>
<evidence type="ECO:0000313" key="2">
    <source>
        <dbReference type="Proteomes" id="UP000310477"/>
    </source>
</evidence>
<proteinExistence type="predicted"/>
<dbReference type="OrthoDB" id="6710009at2"/>
<reference evidence="1 2" key="1">
    <citation type="submission" date="2019-04" db="EMBL/GenBank/DDBJ databases">
        <title>Pedobacter sp. AR-2-6 sp. nov., isolated from Arctic soil.</title>
        <authorList>
            <person name="Dahal R.H."/>
            <person name="Kim D.-U."/>
        </authorList>
    </citation>
    <scope>NUCLEOTIDE SEQUENCE [LARGE SCALE GENOMIC DNA]</scope>
    <source>
        <strain evidence="1 2">AR-2-6</strain>
    </source>
</reference>
<keyword evidence="2" id="KW-1185">Reference proteome</keyword>
<dbReference type="RefSeq" id="WP_136875398.1">
    <property type="nucleotide sequence ID" value="NZ_SWBO01000003.1"/>
</dbReference>
<comment type="caution">
    <text evidence="1">The sequence shown here is derived from an EMBL/GenBank/DDBJ whole genome shotgun (WGS) entry which is preliminary data.</text>
</comment>
<dbReference type="Pfam" id="PF22000">
    <property type="entry name" value="DUF6929"/>
    <property type="match status" value="1"/>
</dbReference>
<protein>
    <submittedName>
        <fullName evidence="1">Uncharacterized protein</fullName>
    </submittedName>
</protein>
<sequence length="276" mass="31259">MDKEKLSIFATIKGIGSASGLFLKQNFLYVIGDNSAYLYEYDIDRKTLNKIQILKDLPVLENIPKAQKPDFEVLCHYQNVLYLLGSGSTQNRNLMLKFDLQTKEITQHDLSSLYAKIKKQCKIDDENLNIEGAVFNGSNWYLFNRGNGKAQKNGIVKVGGSDLTSADDIHFVPIILLKDNKKLVSFTDALLHKNEIYFIAAAEDTKSTYEDGKILGSYIGCINAETLALKFTKKISSTHKFEGITLFKQNENQIEFLLCEDRDTDVLETVIYKVMI</sequence>
<organism evidence="1 2">
    <name type="scientific">Pedobacter cryotolerans</name>
    <dbReference type="NCBI Taxonomy" id="2571270"/>
    <lineage>
        <taxon>Bacteria</taxon>
        <taxon>Pseudomonadati</taxon>
        <taxon>Bacteroidota</taxon>
        <taxon>Sphingobacteriia</taxon>
        <taxon>Sphingobacteriales</taxon>
        <taxon>Sphingobacteriaceae</taxon>
        <taxon>Pedobacter</taxon>
    </lineage>
</organism>
<accession>A0A4U1CA00</accession>
<gene>
    <name evidence="1" type="ORF">FA045_05665</name>
</gene>
<name>A0A4U1CA00_9SPHI</name>
<dbReference type="AlphaFoldDB" id="A0A4U1CA00"/>